<organism evidence="2 3">
    <name type="scientific">Cystoisospora suis</name>
    <dbReference type="NCBI Taxonomy" id="483139"/>
    <lineage>
        <taxon>Eukaryota</taxon>
        <taxon>Sar</taxon>
        <taxon>Alveolata</taxon>
        <taxon>Apicomplexa</taxon>
        <taxon>Conoidasida</taxon>
        <taxon>Coccidia</taxon>
        <taxon>Eucoccidiorida</taxon>
        <taxon>Eimeriorina</taxon>
        <taxon>Sarcocystidae</taxon>
        <taxon>Cystoisospora</taxon>
    </lineage>
</organism>
<comment type="caution">
    <text evidence="2">The sequence shown here is derived from an EMBL/GenBank/DDBJ whole genome shotgun (WGS) entry which is preliminary data.</text>
</comment>
<reference evidence="2 3" key="1">
    <citation type="journal article" date="2017" name="Int. J. Parasitol.">
        <title>The genome of the protozoan parasite Cystoisospora suis and a reverse vaccinology approach to identify vaccine candidates.</title>
        <authorList>
            <person name="Palmieri N."/>
            <person name="Shrestha A."/>
            <person name="Ruttkowski B."/>
            <person name="Beck T."/>
            <person name="Vogl C."/>
            <person name="Tomley F."/>
            <person name="Blake D.P."/>
            <person name="Joachim A."/>
        </authorList>
    </citation>
    <scope>NUCLEOTIDE SEQUENCE [LARGE SCALE GENOMIC DNA]</scope>
    <source>
        <strain evidence="2 3">Wien I</strain>
    </source>
</reference>
<evidence type="ECO:0000313" key="3">
    <source>
        <dbReference type="Proteomes" id="UP000221165"/>
    </source>
</evidence>
<gene>
    <name evidence="2" type="ORF">CSUI_005224</name>
</gene>
<evidence type="ECO:0000313" key="2">
    <source>
        <dbReference type="EMBL" id="PHJ20932.1"/>
    </source>
</evidence>
<accession>A0A2C6KYA3</accession>
<keyword evidence="3" id="KW-1185">Reference proteome</keyword>
<feature type="region of interest" description="Disordered" evidence="1">
    <location>
        <begin position="65"/>
        <end position="100"/>
    </location>
</feature>
<dbReference type="RefSeq" id="XP_067922617.1">
    <property type="nucleotide sequence ID" value="XM_068065402.1"/>
</dbReference>
<dbReference type="AlphaFoldDB" id="A0A2C6KYA3"/>
<proteinExistence type="predicted"/>
<dbReference type="EMBL" id="MIGC01002527">
    <property type="protein sequence ID" value="PHJ20932.1"/>
    <property type="molecule type" value="Genomic_DNA"/>
</dbReference>
<name>A0A2C6KYA3_9APIC</name>
<dbReference type="GeneID" id="94428613"/>
<feature type="compositionally biased region" description="Basic residues" evidence="1">
    <location>
        <begin position="85"/>
        <end position="100"/>
    </location>
</feature>
<evidence type="ECO:0000256" key="1">
    <source>
        <dbReference type="SAM" id="MobiDB-lite"/>
    </source>
</evidence>
<dbReference type="VEuPathDB" id="ToxoDB:CSUI_005224"/>
<protein>
    <submittedName>
        <fullName evidence="2">Uncharacterized protein</fullName>
    </submittedName>
</protein>
<dbReference type="Proteomes" id="UP000221165">
    <property type="component" value="Unassembled WGS sequence"/>
</dbReference>
<sequence length="100" mass="11739">MRLRKRVSLLDDQSEWMGKLKAEREQQAEAYSKAMQEFQDKLATQHALYQQGLQEQQKQISDWNKVSPMSTPRAPDNPAYAFPIGKHRKPFRRPVKGARR</sequence>